<keyword evidence="9" id="KW-1185">Reference proteome</keyword>
<dbReference type="PANTHER" id="PTHR43214">
    <property type="entry name" value="TWO-COMPONENT RESPONSE REGULATOR"/>
    <property type="match status" value="1"/>
</dbReference>
<organism evidence="8 9">
    <name type="scientific">Nonomuraea typhae</name>
    <dbReference type="NCBI Taxonomy" id="2603600"/>
    <lineage>
        <taxon>Bacteria</taxon>
        <taxon>Bacillati</taxon>
        <taxon>Actinomycetota</taxon>
        <taxon>Actinomycetes</taxon>
        <taxon>Streptosporangiales</taxon>
        <taxon>Streptosporangiaceae</taxon>
        <taxon>Nonomuraea</taxon>
    </lineage>
</organism>
<dbReference type="Proteomes" id="UP001612741">
    <property type="component" value="Unassembled WGS sequence"/>
</dbReference>
<name>A0ABW7Z529_9ACTN</name>
<evidence type="ECO:0000256" key="3">
    <source>
        <dbReference type="ARBA" id="ARBA00023125"/>
    </source>
</evidence>
<dbReference type="InterPro" id="IPR039420">
    <property type="entry name" value="WalR-like"/>
</dbReference>
<dbReference type="PANTHER" id="PTHR43214:SF24">
    <property type="entry name" value="TRANSCRIPTIONAL REGULATORY PROTEIN NARL-RELATED"/>
    <property type="match status" value="1"/>
</dbReference>
<reference evidence="8 9" key="1">
    <citation type="submission" date="2024-10" db="EMBL/GenBank/DDBJ databases">
        <title>The Natural Products Discovery Center: Release of the First 8490 Sequenced Strains for Exploring Actinobacteria Biosynthetic Diversity.</title>
        <authorList>
            <person name="Kalkreuter E."/>
            <person name="Kautsar S.A."/>
            <person name="Yang D."/>
            <person name="Bader C.D."/>
            <person name="Teijaro C.N."/>
            <person name="Fluegel L."/>
            <person name="Davis C.M."/>
            <person name="Simpson J.R."/>
            <person name="Lauterbach L."/>
            <person name="Steele A.D."/>
            <person name="Gui C."/>
            <person name="Meng S."/>
            <person name="Li G."/>
            <person name="Viehrig K."/>
            <person name="Ye F."/>
            <person name="Su P."/>
            <person name="Kiefer A.F."/>
            <person name="Nichols A."/>
            <person name="Cepeda A.J."/>
            <person name="Yan W."/>
            <person name="Fan B."/>
            <person name="Jiang Y."/>
            <person name="Adhikari A."/>
            <person name="Zheng C.-J."/>
            <person name="Schuster L."/>
            <person name="Cowan T.M."/>
            <person name="Smanski M.J."/>
            <person name="Chevrette M.G."/>
            <person name="De Carvalho L.P.S."/>
            <person name="Shen B."/>
        </authorList>
    </citation>
    <scope>NUCLEOTIDE SEQUENCE [LARGE SCALE GENOMIC DNA]</scope>
    <source>
        <strain evidence="8 9">NPDC050545</strain>
    </source>
</reference>
<dbReference type="SMART" id="SM00421">
    <property type="entry name" value="HTH_LUXR"/>
    <property type="match status" value="1"/>
</dbReference>
<evidence type="ECO:0000259" key="6">
    <source>
        <dbReference type="PROSITE" id="PS50043"/>
    </source>
</evidence>
<evidence type="ECO:0000256" key="2">
    <source>
        <dbReference type="ARBA" id="ARBA00023015"/>
    </source>
</evidence>
<dbReference type="Pfam" id="PF00072">
    <property type="entry name" value="Response_reg"/>
    <property type="match status" value="1"/>
</dbReference>
<evidence type="ECO:0000313" key="9">
    <source>
        <dbReference type="Proteomes" id="UP001612741"/>
    </source>
</evidence>
<feature type="domain" description="HTH luxR-type" evidence="6">
    <location>
        <begin position="148"/>
        <end position="213"/>
    </location>
</feature>
<evidence type="ECO:0000259" key="7">
    <source>
        <dbReference type="PROSITE" id="PS50110"/>
    </source>
</evidence>
<feature type="domain" description="Response regulatory" evidence="7">
    <location>
        <begin position="7"/>
        <end position="122"/>
    </location>
</feature>
<proteinExistence type="predicted"/>
<dbReference type="InterPro" id="IPR000792">
    <property type="entry name" value="Tscrpt_reg_LuxR_C"/>
</dbReference>
<dbReference type="Pfam" id="PF00196">
    <property type="entry name" value="GerE"/>
    <property type="match status" value="1"/>
</dbReference>
<accession>A0ABW7Z529</accession>
<dbReference type="CDD" id="cd17535">
    <property type="entry name" value="REC_NarL-like"/>
    <property type="match status" value="1"/>
</dbReference>
<dbReference type="InterPro" id="IPR011006">
    <property type="entry name" value="CheY-like_superfamily"/>
</dbReference>
<dbReference type="InterPro" id="IPR001789">
    <property type="entry name" value="Sig_transdc_resp-reg_receiver"/>
</dbReference>
<gene>
    <name evidence="8" type="ORF">ACIBG2_38310</name>
</gene>
<dbReference type="PROSITE" id="PS50043">
    <property type="entry name" value="HTH_LUXR_2"/>
    <property type="match status" value="1"/>
</dbReference>
<dbReference type="SMART" id="SM00448">
    <property type="entry name" value="REC"/>
    <property type="match status" value="1"/>
</dbReference>
<evidence type="ECO:0000256" key="4">
    <source>
        <dbReference type="ARBA" id="ARBA00023163"/>
    </source>
</evidence>
<dbReference type="Gene3D" id="3.40.50.2300">
    <property type="match status" value="1"/>
</dbReference>
<keyword evidence="2" id="KW-0805">Transcription regulation</keyword>
<keyword evidence="4" id="KW-0804">Transcription</keyword>
<sequence length="220" mass="23939">MGARPTSVLIADDQPKVLRAFAAVLSAQPDLRVAATAPDGAEAVRQARLTRPDVALLDIRMPEMNGIEAARRILQTERTRIIMITTFDLDDYVYDALTAGASGFLLKDVRAPDLVAAVRTVARGDALLAPAVTRRLIAEFARQRRRPAVPDGHGLTPRETEVLCLMARGRSNAEIAAELVVSEHTVKTHVARLLAKLGLRDRTQAVIHAYEIGLVVPDSR</sequence>
<dbReference type="PROSITE" id="PS00622">
    <property type="entry name" value="HTH_LUXR_1"/>
    <property type="match status" value="1"/>
</dbReference>
<comment type="caution">
    <text evidence="8">The sequence shown here is derived from an EMBL/GenBank/DDBJ whole genome shotgun (WGS) entry which is preliminary data.</text>
</comment>
<protein>
    <submittedName>
        <fullName evidence="8">Response regulator</fullName>
    </submittedName>
</protein>
<keyword evidence="1 5" id="KW-0597">Phosphoprotein</keyword>
<dbReference type="PROSITE" id="PS50110">
    <property type="entry name" value="RESPONSE_REGULATORY"/>
    <property type="match status" value="1"/>
</dbReference>
<dbReference type="RefSeq" id="WP_397089076.1">
    <property type="nucleotide sequence ID" value="NZ_JBITGY010000011.1"/>
</dbReference>
<dbReference type="PRINTS" id="PR00038">
    <property type="entry name" value="HTHLUXR"/>
</dbReference>
<evidence type="ECO:0000313" key="8">
    <source>
        <dbReference type="EMBL" id="MFI6503289.1"/>
    </source>
</evidence>
<evidence type="ECO:0000256" key="1">
    <source>
        <dbReference type="ARBA" id="ARBA00022553"/>
    </source>
</evidence>
<evidence type="ECO:0000256" key="5">
    <source>
        <dbReference type="PROSITE-ProRule" id="PRU00169"/>
    </source>
</evidence>
<dbReference type="SUPFAM" id="SSF52172">
    <property type="entry name" value="CheY-like"/>
    <property type="match status" value="1"/>
</dbReference>
<keyword evidence="3" id="KW-0238">DNA-binding</keyword>
<dbReference type="InterPro" id="IPR058245">
    <property type="entry name" value="NreC/VraR/RcsB-like_REC"/>
</dbReference>
<dbReference type="CDD" id="cd06170">
    <property type="entry name" value="LuxR_C_like"/>
    <property type="match status" value="1"/>
</dbReference>
<dbReference type="EMBL" id="JBITGY010000011">
    <property type="protein sequence ID" value="MFI6503289.1"/>
    <property type="molecule type" value="Genomic_DNA"/>
</dbReference>
<feature type="modified residue" description="4-aspartylphosphate" evidence="5">
    <location>
        <position position="58"/>
    </location>
</feature>